<evidence type="ECO:0000259" key="7">
    <source>
        <dbReference type="Pfam" id="PF00482"/>
    </source>
</evidence>
<keyword evidence="2" id="KW-1003">Cell membrane</keyword>
<accession>A0A7W7T988</accession>
<comment type="subcellular location">
    <subcellularLocation>
        <location evidence="1">Cell membrane</location>
        <topology evidence="1">Multi-pass membrane protein</topology>
    </subcellularLocation>
</comment>
<evidence type="ECO:0000313" key="9">
    <source>
        <dbReference type="Proteomes" id="UP000542674"/>
    </source>
</evidence>
<gene>
    <name evidence="8" type="ORF">F4559_006282</name>
</gene>
<reference evidence="8 9" key="1">
    <citation type="submission" date="2020-08" db="EMBL/GenBank/DDBJ databases">
        <title>Sequencing the genomes of 1000 actinobacteria strains.</title>
        <authorList>
            <person name="Klenk H.-P."/>
        </authorList>
    </citation>
    <scope>NUCLEOTIDE SEQUENCE [LARGE SCALE GENOMIC DNA]</scope>
    <source>
        <strain evidence="8 9">DSM 45084</strain>
    </source>
</reference>
<dbReference type="AlphaFoldDB" id="A0A7W7T988"/>
<keyword evidence="4 6" id="KW-1133">Transmembrane helix</keyword>
<name>A0A7W7T988_9PSEU</name>
<comment type="caution">
    <text evidence="8">The sequence shown here is derived from an EMBL/GenBank/DDBJ whole genome shotgun (WGS) entry which is preliminary data.</text>
</comment>
<organism evidence="8 9">
    <name type="scientific">Saccharothrix violaceirubra</name>
    <dbReference type="NCBI Taxonomy" id="413306"/>
    <lineage>
        <taxon>Bacteria</taxon>
        <taxon>Bacillati</taxon>
        <taxon>Actinomycetota</taxon>
        <taxon>Actinomycetes</taxon>
        <taxon>Pseudonocardiales</taxon>
        <taxon>Pseudonocardiaceae</taxon>
        <taxon>Saccharothrix</taxon>
    </lineage>
</organism>
<dbReference type="InterPro" id="IPR018076">
    <property type="entry name" value="T2SS_GspF_dom"/>
</dbReference>
<dbReference type="EMBL" id="JACHJS010000001">
    <property type="protein sequence ID" value="MBB4968923.1"/>
    <property type="molecule type" value="Genomic_DNA"/>
</dbReference>
<dbReference type="GO" id="GO:0005886">
    <property type="term" value="C:plasma membrane"/>
    <property type="evidence" value="ECO:0007669"/>
    <property type="project" value="UniProtKB-SubCell"/>
</dbReference>
<feature type="domain" description="Type II secretion system protein GspF" evidence="7">
    <location>
        <begin position="95"/>
        <end position="205"/>
    </location>
</feature>
<evidence type="ECO:0000256" key="1">
    <source>
        <dbReference type="ARBA" id="ARBA00004651"/>
    </source>
</evidence>
<keyword evidence="5 6" id="KW-0472">Membrane</keyword>
<keyword evidence="9" id="KW-1185">Reference proteome</keyword>
<feature type="transmembrane region" description="Helical" evidence="6">
    <location>
        <begin position="222"/>
        <end position="241"/>
    </location>
</feature>
<protein>
    <submittedName>
        <fullName evidence="8">Tight adherence protein B</fullName>
    </submittedName>
</protein>
<dbReference type="Pfam" id="PF00482">
    <property type="entry name" value="T2SSF"/>
    <property type="match status" value="1"/>
</dbReference>
<dbReference type="RefSeq" id="WP_246445371.1">
    <property type="nucleotide sequence ID" value="NZ_BAABAI010000043.1"/>
</dbReference>
<evidence type="ECO:0000256" key="4">
    <source>
        <dbReference type="ARBA" id="ARBA00022989"/>
    </source>
</evidence>
<proteinExistence type="predicted"/>
<keyword evidence="3 6" id="KW-0812">Transmembrane</keyword>
<evidence type="ECO:0000313" key="8">
    <source>
        <dbReference type="EMBL" id="MBB4968923.1"/>
    </source>
</evidence>
<evidence type="ECO:0000256" key="2">
    <source>
        <dbReference type="ARBA" id="ARBA00022475"/>
    </source>
</evidence>
<evidence type="ECO:0000256" key="5">
    <source>
        <dbReference type="ARBA" id="ARBA00023136"/>
    </source>
</evidence>
<evidence type="ECO:0000256" key="6">
    <source>
        <dbReference type="SAM" id="Phobius"/>
    </source>
</evidence>
<dbReference type="PANTHER" id="PTHR35007:SF4">
    <property type="entry name" value="CONSERVED TRANSMEMBRANE PROTEIN-RELATED"/>
    <property type="match status" value="1"/>
</dbReference>
<feature type="transmembrane region" description="Helical" evidence="6">
    <location>
        <begin position="42"/>
        <end position="66"/>
    </location>
</feature>
<dbReference type="PANTHER" id="PTHR35007">
    <property type="entry name" value="INTEGRAL MEMBRANE PROTEIN-RELATED"/>
    <property type="match status" value="1"/>
</dbReference>
<feature type="transmembrane region" description="Helical" evidence="6">
    <location>
        <begin position="191"/>
        <end position="210"/>
    </location>
</feature>
<evidence type="ECO:0000256" key="3">
    <source>
        <dbReference type="ARBA" id="ARBA00022692"/>
    </source>
</evidence>
<sequence>MSFLLLSLAFLLFPPSAAHRLRWTPRRKPTLPKPNQGTVVLGSALFGLLAGAGGAIAAAVVARTLWHDHHERATHRERLKATTALAAGLAGFVAELKAGAHPAPAASGAAEDAEPPASEVLRTIATTAARGGDVATALRDFPEAHQLARAWRLSAEHGVPLADVLAEVRRDLDRRVAFAGQVAARLAGPRASAAVLAGMPVFGVLLGEAVGAGPTEVLRTTVVGQVLLVLGAVLVCAGLRWSARLTRQVVA</sequence>
<dbReference type="Proteomes" id="UP000542674">
    <property type="component" value="Unassembled WGS sequence"/>
</dbReference>